<keyword evidence="2" id="KW-0808">Transferase</keyword>
<sequence length="220" mass="24457">MRFKDRTQAGQFLAKELAAYANRPDTLVLGIPRGGVPVAFEIAKTLNTPLDIFVVRKLGVPDQRELAMGAIASGGVRVLNEDIVRSLHISEVEIDQVTEKEQQELERREHLYRGDRPFPQLHEQTVILVDDGLATGATMRASVVALQKYKPAKTVIAVPVSALETRDEFAAKVDEIICGLTPSPFYSVGLWYEDFPQTTDEEVRNLLDRAANRELLMANG</sequence>
<evidence type="ECO:0000313" key="3">
    <source>
        <dbReference type="Proteomes" id="UP000076925"/>
    </source>
</evidence>
<dbReference type="Pfam" id="PF00156">
    <property type="entry name" value="Pribosyltran"/>
    <property type="match status" value="1"/>
</dbReference>
<dbReference type="EMBL" id="ANNX02000026">
    <property type="protein sequence ID" value="KYC40781.1"/>
    <property type="molecule type" value="Genomic_DNA"/>
</dbReference>
<dbReference type="InterPro" id="IPR000836">
    <property type="entry name" value="PRTase_dom"/>
</dbReference>
<proteinExistence type="predicted"/>
<feature type="domain" description="Phosphoribosyltransferase" evidence="1">
    <location>
        <begin position="8"/>
        <end position="170"/>
    </location>
</feature>
<evidence type="ECO:0000259" key="1">
    <source>
        <dbReference type="Pfam" id="PF00156"/>
    </source>
</evidence>
<dbReference type="STRING" id="128403.WA1_24440"/>
<keyword evidence="3" id="KW-1185">Reference proteome</keyword>
<reference evidence="2 3" key="1">
    <citation type="journal article" date="2013" name="Genome Biol. Evol.">
        <title>Genomes of Stigonematalean cyanobacteria (subsection V) and the evolution of oxygenic photosynthesis from prokaryotes to plastids.</title>
        <authorList>
            <person name="Dagan T."/>
            <person name="Roettger M."/>
            <person name="Stucken K."/>
            <person name="Landan G."/>
            <person name="Koch R."/>
            <person name="Major P."/>
            <person name="Gould S.B."/>
            <person name="Goremykin V.V."/>
            <person name="Rippka R."/>
            <person name="Tandeau de Marsac N."/>
            <person name="Gugger M."/>
            <person name="Lockhart P.J."/>
            <person name="Allen J.F."/>
            <person name="Brune I."/>
            <person name="Maus I."/>
            <person name="Puhler A."/>
            <person name="Martin W.F."/>
        </authorList>
    </citation>
    <scope>NUCLEOTIDE SEQUENCE [LARGE SCALE GENOMIC DNA]</scope>
    <source>
        <strain evidence="2 3">PCC 7110</strain>
    </source>
</reference>
<dbReference type="InterPro" id="IPR029057">
    <property type="entry name" value="PRTase-like"/>
</dbReference>
<comment type="caution">
    <text evidence="2">The sequence shown here is derived from an EMBL/GenBank/DDBJ whole genome shotgun (WGS) entry which is preliminary data.</text>
</comment>
<name>A0A139X7U4_9CYAN</name>
<dbReference type="GO" id="GO:0016740">
    <property type="term" value="F:transferase activity"/>
    <property type="evidence" value="ECO:0007669"/>
    <property type="project" value="UniProtKB-KW"/>
</dbReference>
<gene>
    <name evidence="2" type="ORF">WA1_24440</name>
</gene>
<dbReference type="OrthoDB" id="9810066at2"/>
<organism evidence="2 3">
    <name type="scientific">Scytonema hofmannii PCC 7110</name>
    <dbReference type="NCBI Taxonomy" id="128403"/>
    <lineage>
        <taxon>Bacteria</taxon>
        <taxon>Bacillati</taxon>
        <taxon>Cyanobacteriota</taxon>
        <taxon>Cyanophyceae</taxon>
        <taxon>Nostocales</taxon>
        <taxon>Scytonemataceae</taxon>
        <taxon>Scytonema</taxon>
    </lineage>
</organism>
<protein>
    <submittedName>
        <fullName evidence="2">Phosphoribosyl transferase</fullName>
    </submittedName>
</protein>
<dbReference type="AlphaFoldDB" id="A0A139X7U4"/>
<dbReference type="Proteomes" id="UP000076925">
    <property type="component" value="Unassembled WGS sequence"/>
</dbReference>
<dbReference type="SUPFAM" id="SSF53271">
    <property type="entry name" value="PRTase-like"/>
    <property type="match status" value="1"/>
</dbReference>
<dbReference type="CDD" id="cd06223">
    <property type="entry name" value="PRTases_typeI"/>
    <property type="match status" value="1"/>
</dbReference>
<dbReference type="Gene3D" id="3.40.50.2020">
    <property type="match status" value="1"/>
</dbReference>
<accession>A0A139X7U4</accession>
<dbReference type="RefSeq" id="WP_017739916.1">
    <property type="nucleotide sequence ID" value="NZ_KQ976354.1"/>
</dbReference>
<evidence type="ECO:0000313" key="2">
    <source>
        <dbReference type="EMBL" id="KYC40781.1"/>
    </source>
</evidence>
<dbReference type="Gene3D" id="3.30.1310.20">
    <property type="entry name" value="PRTase-like"/>
    <property type="match status" value="1"/>
</dbReference>